<comment type="caution">
    <text evidence="1">The sequence shown here is derived from an EMBL/GenBank/DDBJ whole genome shotgun (WGS) entry which is preliminary data.</text>
</comment>
<dbReference type="Proteomes" id="UP001622950">
    <property type="component" value="Unassembled WGS sequence"/>
</dbReference>
<keyword evidence="2" id="KW-1185">Reference proteome</keyword>
<name>A0ACC7MS83_9PSED</name>
<reference evidence="1" key="1">
    <citation type="submission" date="2024-11" db="EMBL/GenBank/DDBJ databases">
        <authorList>
            <person name="Lucas J.A."/>
        </authorList>
    </citation>
    <scope>NUCLEOTIDE SEQUENCE</scope>
    <source>
        <strain evidence="1">Z 8.8</strain>
    </source>
</reference>
<evidence type="ECO:0000313" key="2">
    <source>
        <dbReference type="Proteomes" id="UP001622950"/>
    </source>
</evidence>
<evidence type="ECO:0000313" key="1">
    <source>
        <dbReference type="EMBL" id="MFK9080732.1"/>
    </source>
</evidence>
<gene>
    <name evidence="1" type="primary">gspH</name>
    <name evidence="1" type="ORF">ACJEBM_08605</name>
</gene>
<protein>
    <submittedName>
        <fullName evidence="1">Type II secretion system minor pseudopilin GspH</fullName>
    </submittedName>
</protein>
<proteinExistence type="predicted"/>
<dbReference type="EMBL" id="JBJHQE010000010">
    <property type="protein sequence ID" value="MFK9080732.1"/>
    <property type="molecule type" value="Genomic_DNA"/>
</dbReference>
<accession>A0ACC7MS83</accession>
<sequence length="155" mass="16986">MPRRCRGFTLLEMMIVIVLIGVLVGMVSLAAGVNPAQQARQEAGALAGFIRQLREQAVLEGREYGVRLSVEGYRAMRLDGRGWEPLAAFYRWPDGLRLSLEQEGYSMSLGADAGQPQIQLYSSDETSTFSLTLAGKDRVWATLSSDGVGEVMIDD</sequence>
<organism evidence="1 2">
    <name type="scientific">Pseudomonas neuropathica</name>
    <dbReference type="NCBI Taxonomy" id="2730425"/>
    <lineage>
        <taxon>Bacteria</taxon>
        <taxon>Pseudomonadati</taxon>
        <taxon>Pseudomonadota</taxon>
        <taxon>Gammaproteobacteria</taxon>
        <taxon>Pseudomonadales</taxon>
        <taxon>Pseudomonadaceae</taxon>
        <taxon>Pseudomonas</taxon>
    </lineage>
</organism>